<dbReference type="KEGG" id="asun:KG104_10955"/>
<dbReference type="RefSeq" id="WP_207347026.1">
    <property type="nucleotide sequence ID" value="NZ_CP076456.1"/>
</dbReference>
<sequence length="303" mass="33539">MALLQFREVVERAGGPGVIYDSGRGMQDYSSALINRDAKLNMRAPKISASWLSTVTHMDFMDIDGAKIAFRVTGSGPALLAPECNYTWFPELVELMARRFTVIIASPRDFGASTRTRGPYNPDRWASDLRQVALNLGFPRFLFFGYSFTGAFGPWLAQRLAEHGSVVAVAAGGFPLLGDYGITSRDVDVQMAEMEQDESLWAQIDHRFDPVAGAIFYRELASLAPNSLVDSAPSPLYCFWGDQDHDAVGMVLPHEELADGLSRRGVPWKQYPGYDHEGLNGELQVAWPDVETWLLEQAGEQGL</sequence>
<evidence type="ECO:0000313" key="2">
    <source>
        <dbReference type="Proteomes" id="UP000680588"/>
    </source>
</evidence>
<protein>
    <recommendedName>
        <fullName evidence="3">Alpha/beta hydrolase</fullName>
    </recommendedName>
</protein>
<dbReference type="SUPFAM" id="SSF53474">
    <property type="entry name" value="alpha/beta-Hydrolases"/>
    <property type="match status" value="1"/>
</dbReference>
<reference evidence="1" key="1">
    <citation type="submission" date="2021-06" db="EMBL/GenBank/DDBJ databases">
        <title>Novel species in genus Arthrobacter.</title>
        <authorList>
            <person name="Zhang G."/>
        </authorList>
    </citation>
    <scope>NUCLEOTIDE SEQUENCE</scope>
    <source>
        <strain evidence="1">Zg-ZUI122</strain>
    </source>
</reference>
<keyword evidence="2" id="KW-1185">Reference proteome</keyword>
<evidence type="ECO:0008006" key="3">
    <source>
        <dbReference type="Google" id="ProtNLM"/>
    </source>
</evidence>
<proteinExistence type="predicted"/>
<dbReference type="Gene3D" id="3.40.50.1820">
    <property type="entry name" value="alpha/beta hydrolase"/>
    <property type="match status" value="1"/>
</dbReference>
<gene>
    <name evidence="1" type="ORF">KG104_10955</name>
</gene>
<dbReference type="Proteomes" id="UP000680588">
    <property type="component" value="Chromosome"/>
</dbReference>
<dbReference type="AlphaFoldDB" id="A0A975PCW5"/>
<name>A0A975PCW5_9MICC</name>
<dbReference type="InterPro" id="IPR029058">
    <property type="entry name" value="AB_hydrolase_fold"/>
</dbReference>
<dbReference type="EMBL" id="CP076456">
    <property type="protein sequence ID" value="QWQ35043.1"/>
    <property type="molecule type" value="Genomic_DNA"/>
</dbReference>
<accession>A0A975PCW5</accession>
<organism evidence="1 2">
    <name type="scientific">Arthrobacter sunyaminii</name>
    <dbReference type="NCBI Taxonomy" id="2816859"/>
    <lineage>
        <taxon>Bacteria</taxon>
        <taxon>Bacillati</taxon>
        <taxon>Actinomycetota</taxon>
        <taxon>Actinomycetes</taxon>
        <taxon>Micrococcales</taxon>
        <taxon>Micrococcaceae</taxon>
        <taxon>Arthrobacter</taxon>
    </lineage>
</organism>
<evidence type="ECO:0000313" key="1">
    <source>
        <dbReference type="EMBL" id="QWQ35043.1"/>
    </source>
</evidence>